<dbReference type="AlphaFoldDB" id="A0A4S3MCZ0"/>
<dbReference type="CDD" id="cd04647">
    <property type="entry name" value="LbH_MAT_like"/>
    <property type="match status" value="1"/>
</dbReference>
<protein>
    <submittedName>
        <fullName evidence="5">Acyltransferase</fullName>
    </submittedName>
</protein>
<dbReference type="OrthoDB" id="7545269at2"/>
<gene>
    <name evidence="5" type="ORF">E7681_02190</name>
</gene>
<dbReference type="EMBL" id="SSMD01000001">
    <property type="protein sequence ID" value="THD76673.1"/>
    <property type="molecule type" value="Genomic_DNA"/>
</dbReference>
<keyword evidence="3" id="KW-0677">Repeat</keyword>
<name>A0A4S3MCZ0_9RHOB</name>
<dbReference type="GO" id="GO:0005829">
    <property type="term" value="C:cytosol"/>
    <property type="evidence" value="ECO:0007669"/>
    <property type="project" value="TreeGrafter"/>
</dbReference>
<dbReference type="GO" id="GO:0008374">
    <property type="term" value="F:O-acyltransferase activity"/>
    <property type="evidence" value="ECO:0007669"/>
    <property type="project" value="TreeGrafter"/>
</dbReference>
<organism evidence="5 6">
    <name type="scientific">Thalassobius vesicularis</name>
    <dbReference type="NCBI Taxonomy" id="1294297"/>
    <lineage>
        <taxon>Bacteria</taxon>
        <taxon>Pseudomonadati</taxon>
        <taxon>Pseudomonadota</taxon>
        <taxon>Alphaproteobacteria</taxon>
        <taxon>Rhodobacterales</taxon>
        <taxon>Roseobacteraceae</taxon>
        <taxon>Thalassovita</taxon>
    </lineage>
</organism>
<dbReference type="InterPro" id="IPR051159">
    <property type="entry name" value="Hexapeptide_acetyltransf"/>
</dbReference>
<evidence type="ECO:0000256" key="4">
    <source>
        <dbReference type="ARBA" id="ARBA00023315"/>
    </source>
</evidence>
<dbReference type="PROSITE" id="PS00101">
    <property type="entry name" value="HEXAPEP_TRANSFERASES"/>
    <property type="match status" value="1"/>
</dbReference>
<reference evidence="5 6" key="1">
    <citation type="submission" date="2019-04" db="EMBL/GenBank/DDBJ databases">
        <title>Draft genome sequence of Youngimonas vesicularis.</title>
        <authorList>
            <person name="Hameed A."/>
        </authorList>
    </citation>
    <scope>NUCLEOTIDE SEQUENCE [LARGE SCALE GENOMIC DNA]</scope>
    <source>
        <strain evidence="5 6">CC-AMW-E</strain>
    </source>
</reference>
<accession>A0A4S3MCZ0</accession>
<dbReference type="Pfam" id="PF00132">
    <property type="entry name" value="Hexapep"/>
    <property type="match status" value="1"/>
</dbReference>
<proteinExistence type="inferred from homology"/>
<dbReference type="RefSeq" id="WP_136337617.1">
    <property type="nucleotide sequence ID" value="NZ_SSMD01000001.1"/>
</dbReference>
<comment type="caution">
    <text evidence="5">The sequence shown here is derived from an EMBL/GenBank/DDBJ whole genome shotgun (WGS) entry which is preliminary data.</text>
</comment>
<keyword evidence="2 5" id="KW-0808">Transferase</keyword>
<dbReference type="Proteomes" id="UP000306113">
    <property type="component" value="Unassembled WGS sequence"/>
</dbReference>
<dbReference type="InterPro" id="IPR011004">
    <property type="entry name" value="Trimer_LpxA-like_sf"/>
</dbReference>
<keyword evidence="6" id="KW-1185">Reference proteome</keyword>
<evidence type="ECO:0000313" key="5">
    <source>
        <dbReference type="EMBL" id="THD76673.1"/>
    </source>
</evidence>
<dbReference type="SUPFAM" id="SSF51161">
    <property type="entry name" value="Trimeric LpxA-like enzymes"/>
    <property type="match status" value="1"/>
</dbReference>
<evidence type="ECO:0000256" key="2">
    <source>
        <dbReference type="ARBA" id="ARBA00022679"/>
    </source>
</evidence>
<sequence>MKATNGGCVALGQRTVIDRHATLIAKYGDLSIGPDGYVGHGCTIIARQSIRIGADCLIAEYVTIRDQNHDYKSGRPTRKQGFVCADIAIGDNVWIGAKATILPGVTIGDNAVIAANAVVTGDVAANTVVGGVPARVLKTAP</sequence>
<keyword evidence="4 5" id="KW-0012">Acyltransferase</keyword>
<evidence type="ECO:0000256" key="3">
    <source>
        <dbReference type="ARBA" id="ARBA00022737"/>
    </source>
</evidence>
<evidence type="ECO:0000313" key="6">
    <source>
        <dbReference type="Proteomes" id="UP000306113"/>
    </source>
</evidence>
<comment type="similarity">
    <text evidence="1">Belongs to the transferase hexapeptide repeat family.</text>
</comment>
<dbReference type="InterPro" id="IPR018357">
    <property type="entry name" value="Hexapep_transf_CS"/>
</dbReference>
<evidence type="ECO:0000256" key="1">
    <source>
        <dbReference type="ARBA" id="ARBA00007274"/>
    </source>
</evidence>
<dbReference type="Gene3D" id="2.160.10.10">
    <property type="entry name" value="Hexapeptide repeat proteins"/>
    <property type="match status" value="1"/>
</dbReference>
<dbReference type="PANTHER" id="PTHR23416:SF23">
    <property type="entry name" value="ACETYLTRANSFERASE C18B11.09C-RELATED"/>
    <property type="match status" value="1"/>
</dbReference>
<dbReference type="PANTHER" id="PTHR23416">
    <property type="entry name" value="SIALIC ACID SYNTHASE-RELATED"/>
    <property type="match status" value="1"/>
</dbReference>
<dbReference type="InterPro" id="IPR001451">
    <property type="entry name" value="Hexapep"/>
</dbReference>